<gene>
    <name evidence="2" type="ORF">ERS852411_01644</name>
</gene>
<feature type="region of interest" description="Disordered" evidence="1">
    <location>
        <begin position="72"/>
        <end position="98"/>
    </location>
</feature>
<sequence length="98" mass="10735">MAGNLAFTSSSPRRTSWKASIMISGSWFRTAPEESSTPLHTRSYWKAVMDRGSTSPAAAFFRISSPPLGMEKGLWQNSKSPDSSPISYMGKSTIQQNS</sequence>
<evidence type="ECO:0000256" key="1">
    <source>
        <dbReference type="SAM" id="MobiDB-lite"/>
    </source>
</evidence>
<proteinExistence type="predicted"/>
<feature type="compositionally biased region" description="Polar residues" evidence="1">
    <location>
        <begin position="75"/>
        <end position="98"/>
    </location>
</feature>
<dbReference type="AlphaFoldDB" id="A0A174FHK1"/>
<accession>A0A174FHK1</accession>
<reference evidence="2 3" key="1">
    <citation type="submission" date="2015-09" db="EMBL/GenBank/DDBJ databases">
        <authorList>
            <consortium name="Pathogen Informatics"/>
        </authorList>
    </citation>
    <scope>NUCLEOTIDE SEQUENCE [LARGE SCALE GENOMIC DNA]</scope>
    <source>
        <strain evidence="2 3">2789STDY5608854</strain>
    </source>
</reference>
<protein>
    <submittedName>
        <fullName evidence="2">Uncharacterized protein</fullName>
    </submittedName>
</protein>
<dbReference type="Proteomes" id="UP000095746">
    <property type="component" value="Unassembled WGS sequence"/>
</dbReference>
<evidence type="ECO:0000313" key="3">
    <source>
        <dbReference type="Proteomes" id="UP000095746"/>
    </source>
</evidence>
<organism evidence="2 3">
    <name type="scientific">Flavonifractor plautii</name>
    <name type="common">Fusobacterium plautii</name>
    <dbReference type="NCBI Taxonomy" id="292800"/>
    <lineage>
        <taxon>Bacteria</taxon>
        <taxon>Bacillati</taxon>
        <taxon>Bacillota</taxon>
        <taxon>Clostridia</taxon>
        <taxon>Eubacteriales</taxon>
        <taxon>Oscillospiraceae</taxon>
        <taxon>Flavonifractor</taxon>
    </lineage>
</organism>
<name>A0A174FHK1_FLAPL</name>
<evidence type="ECO:0000313" key="2">
    <source>
        <dbReference type="EMBL" id="CUO49633.1"/>
    </source>
</evidence>
<dbReference type="EMBL" id="CYZT01000102">
    <property type="protein sequence ID" value="CUO49633.1"/>
    <property type="molecule type" value="Genomic_DNA"/>
</dbReference>